<organism evidence="3 4">
    <name type="scientific">Peribacillus faecalis</name>
    <dbReference type="NCBI Taxonomy" id="2772559"/>
    <lineage>
        <taxon>Bacteria</taxon>
        <taxon>Bacillati</taxon>
        <taxon>Bacillota</taxon>
        <taxon>Bacilli</taxon>
        <taxon>Bacillales</taxon>
        <taxon>Bacillaceae</taxon>
        <taxon>Peribacillus</taxon>
    </lineage>
</organism>
<dbReference type="Proteomes" id="UP000602076">
    <property type="component" value="Unassembled WGS sequence"/>
</dbReference>
<sequence length="331" mass="38439">MKQSNQYITPLTHDEIDKLLDQYKDFDYTIAEIGAEKEKKLPRNMKEKIKELTHGIDEASAHVEEIFQYVRRKEEIPIKQVMNDIVPIIQQASEVPHVYYLFKELQDKDDYTYRHNICVAVISAMIGKWLGYNGEQLHELEIAGLFHDIGKTRIPLYLLHKRGKLTSSEVDEMNKHTIYGYKIIQNTPSLSDAVALSALQHHERMDGKGYPFQLRAKQIHPYAKIINVADVFHALSSERSYKKAVPFYQVITHMNDTLHGRFDPVTIITFLHKMTEMLVGKTVLLNNGQKGTIVMNNQYRPLRSVIQMENGRIIDLQQQPELHIEKVLTFI</sequence>
<dbReference type="Gene3D" id="1.10.3210.10">
    <property type="entry name" value="Hypothetical protein af1432"/>
    <property type="match status" value="1"/>
</dbReference>
<evidence type="ECO:0000259" key="2">
    <source>
        <dbReference type="PROSITE" id="PS51832"/>
    </source>
</evidence>
<dbReference type="RefSeq" id="WP_190999661.1">
    <property type="nucleotide sequence ID" value="NZ_JACXSI010000055.1"/>
</dbReference>
<dbReference type="PROSITE" id="PS51832">
    <property type="entry name" value="HD_GYP"/>
    <property type="match status" value="1"/>
</dbReference>
<dbReference type="PROSITE" id="PS51831">
    <property type="entry name" value="HD"/>
    <property type="match status" value="1"/>
</dbReference>
<gene>
    <name evidence="3" type="ORF">IEO70_17515</name>
</gene>
<evidence type="ECO:0000259" key="1">
    <source>
        <dbReference type="PROSITE" id="PS51831"/>
    </source>
</evidence>
<proteinExistence type="predicted"/>
<protein>
    <submittedName>
        <fullName evidence="3">HD-GYP domain-containing protein</fullName>
    </submittedName>
</protein>
<dbReference type="EMBL" id="JACXSI010000055">
    <property type="protein sequence ID" value="MBD3110134.1"/>
    <property type="molecule type" value="Genomic_DNA"/>
</dbReference>
<dbReference type="CDD" id="cd00077">
    <property type="entry name" value="HDc"/>
    <property type="match status" value="1"/>
</dbReference>
<dbReference type="SUPFAM" id="SSF109604">
    <property type="entry name" value="HD-domain/PDEase-like"/>
    <property type="match status" value="1"/>
</dbReference>
<dbReference type="InterPro" id="IPR003607">
    <property type="entry name" value="HD/PDEase_dom"/>
</dbReference>
<dbReference type="SMART" id="SM00471">
    <property type="entry name" value="HDc"/>
    <property type="match status" value="1"/>
</dbReference>
<dbReference type="Pfam" id="PF13487">
    <property type="entry name" value="HD_5"/>
    <property type="match status" value="1"/>
</dbReference>
<feature type="domain" description="HD-GYP" evidence="2">
    <location>
        <begin position="90"/>
        <end position="286"/>
    </location>
</feature>
<name>A0A927CZV6_9BACI</name>
<reference evidence="3" key="1">
    <citation type="submission" date="2020-09" db="EMBL/GenBank/DDBJ databases">
        <title>Bacillus faecalis sp. nov., a moderately halophilic bacterium isolated from cow faeces.</title>
        <authorList>
            <person name="Jiang L."/>
            <person name="Lee J."/>
        </authorList>
    </citation>
    <scope>NUCLEOTIDE SEQUENCE</scope>
    <source>
        <strain evidence="3">AGMB 02131</strain>
    </source>
</reference>
<evidence type="ECO:0000313" key="3">
    <source>
        <dbReference type="EMBL" id="MBD3110134.1"/>
    </source>
</evidence>
<evidence type="ECO:0000313" key="4">
    <source>
        <dbReference type="Proteomes" id="UP000602076"/>
    </source>
</evidence>
<dbReference type="PANTHER" id="PTHR43155:SF2">
    <property type="entry name" value="CYCLIC DI-GMP PHOSPHODIESTERASE PA4108"/>
    <property type="match status" value="1"/>
</dbReference>
<dbReference type="PANTHER" id="PTHR43155">
    <property type="entry name" value="CYCLIC DI-GMP PHOSPHODIESTERASE PA4108-RELATED"/>
    <property type="match status" value="1"/>
</dbReference>
<feature type="domain" description="HD" evidence="1">
    <location>
        <begin position="112"/>
        <end position="235"/>
    </location>
</feature>
<comment type="caution">
    <text evidence="3">The sequence shown here is derived from an EMBL/GenBank/DDBJ whole genome shotgun (WGS) entry which is preliminary data.</text>
</comment>
<dbReference type="InterPro" id="IPR006674">
    <property type="entry name" value="HD_domain"/>
</dbReference>
<dbReference type="AlphaFoldDB" id="A0A927CZV6"/>
<keyword evidence="4" id="KW-1185">Reference proteome</keyword>
<accession>A0A927CZV6</accession>
<dbReference type="InterPro" id="IPR037522">
    <property type="entry name" value="HD_GYP_dom"/>
</dbReference>